<evidence type="ECO:0000259" key="6">
    <source>
        <dbReference type="Pfam" id="PF13458"/>
    </source>
</evidence>
<dbReference type="Proteomes" id="UP001320715">
    <property type="component" value="Unassembled WGS sequence"/>
</dbReference>
<evidence type="ECO:0000256" key="3">
    <source>
        <dbReference type="ARBA" id="ARBA00022729"/>
    </source>
</evidence>
<evidence type="ECO:0000256" key="4">
    <source>
        <dbReference type="ARBA" id="ARBA00022970"/>
    </source>
</evidence>
<keyword evidence="3 5" id="KW-0732">Signal</keyword>
<dbReference type="InterPro" id="IPR028081">
    <property type="entry name" value="Leu-bd"/>
</dbReference>
<dbReference type="CDD" id="cd06358">
    <property type="entry name" value="PBP1_NHase"/>
    <property type="match status" value="1"/>
</dbReference>
<comment type="similarity">
    <text evidence="1">Belongs to the leucine-binding protein family.</text>
</comment>
<dbReference type="Gene3D" id="3.40.50.2300">
    <property type="match status" value="2"/>
</dbReference>
<evidence type="ECO:0000256" key="5">
    <source>
        <dbReference type="SAM" id="SignalP"/>
    </source>
</evidence>
<evidence type="ECO:0000256" key="2">
    <source>
        <dbReference type="ARBA" id="ARBA00022448"/>
    </source>
</evidence>
<evidence type="ECO:0000256" key="1">
    <source>
        <dbReference type="ARBA" id="ARBA00010062"/>
    </source>
</evidence>
<dbReference type="InterPro" id="IPR000709">
    <property type="entry name" value="Leu_Ile_Val-bd"/>
</dbReference>
<organism evidence="7 8">
    <name type="scientific">Hoeflea alexandrii</name>
    <dbReference type="NCBI Taxonomy" id="288436"/>
    <lineage>
        <taxon>Bacteria</taxon>
        <taxon>Pseudomonadati</taxon>
        <taxon>Pseudomonadota</taxon>
        <taxon>Alphaproteobacteria</taxon>
        <taxon>Hyphomicrobiales</taxon>
        <taxon>Rhizobiaceae</taxon>
        <taxon>Hoeflea</taxon>
    </lineage>
</organism>
<keyword evidence="2" id="KW-0813">Transport</keyword>
<reference evidence="7 8" key="1">
    <citation type="submission" date="2020-01" db="EMBL/GenBank/DDBJ databases">
        <title>Genomes of bacteria type strains.</title>
        <authorList>
            <person name="Chen J."/>
            <person name="Zhu S."/>
            <person name="Yang J."/>
        </authorList>
    </citation>
    <scope>NUCLEOTIDE SEQUENCE [LARGE SCALE GENOMIC DNA]</scope>
    <source>
        <strain evidence="7 8">DSM 16655</strain>
    </source>
</reference>
<sequence length="387" mass="39796">MKRRDFIKSSLTVAVAGALSGTALTSAFAAGPIKVGILIPLSGPAGLFGPSSQNCAQMAVDEINASGGILGRQIEPVFADVGGPPADATQAALKLWKGEKAEAFIGMHDSAVRGALTNLFKGQVPYIYTPVYEGGECAAGTYVIGETPDQQLAPVIPWLAKEKGASKWYLIGNDYNWPRDTNAAAKGYIEASGGEVVGEEYLPFTADNFDSNLAKIKDTGANAVLITLVGGASVGFNRAFASFGLSDSAIRLGTLIEENTLAGIGAENSKGLYSSAGYFASIDTPAAKAFAEAYAAKFGADAAALNSLGQSCYEGVLLLSALAGKAQSLSASDIDTIAEGTTYEGPRGAATMSNRHVAKDIYLAQADGTAFTVVQTFADVDPGNNCG</sequence>
<dbReference type="PRINTS" id="PR00337">
    <property type="entry name" value="LEUILEVALBP"/>
</dbReference>
<comment type="caution">
    <text evidence="7">The sequence shown here is derived from an EMBL/GenBank/DDBJ whole genome shotgun (WGS) entry which is preliminary data.</text>
</comment>
<name>A0ABT1CWR5_9HYPH</name>
<gene>
    <name evidence="7" type="ORF">GTW23_20880</name>
</gene>
<dbReference type="PANTHER" id="PTHR47628:SF1">
    <property type="entry name" value="ALIPHATIC AMIDASE EXPRESSION-REGULATING PROTEIN"/>
    <property type="match status" value="1"/>
</dbReference>
<dbReference type="InterPro" id="IPR028082">
    <property type="entry name" value="Peripla_BP_I"/>
</dbReference>
<dbReference type="InterPro" id="IPR006311">
    <property type="entry name" value="TAT_signal"/>
</dbReference>
<keyword evidence="8" id="KW-1185">Reference proteome</keyword>
<keyword evidence="4" id="KW-0029">Amino-acid transport</keyword>
<dbReference type="Pfam" id="PF13458">
    <property type="entry name" value="Peripla_BP_6"/>
    <property type="match status" value="1"/>
</dbReference>
<dbReference type="PANTHER" id="PTHR47628">
    <property type="match status" value="1"/>
</dbReference>
<dbReference type="EMBL" id="JAAAML010000004">
    <property type="protein sequence ID" value="MCO6410644.1"/>
    <property type="molecule type" value="Genomic_DNA"/>
</dbReference>
<evidence type="ECO:0000313" key="7">
    <source>
        <dbReference type="EMBL" id="MCO6410644.1"/>
    </source>
</evidence>
<dbReference type="RefSeq" id="WP_252917358.1">
    <property type="nucleotide sequence ID" value="NZ_JAAAML010000004.1"/>
</dbReference>
<feature type="signal peptide" evidence="5">
    <location>
        <begin position="1"/>
        <end position="29"/>
    </location>
</feature>
<evidence type="ECO:0000313" key="8">
    <source>
        <dbReference type="Proteomes" id="UP001320715"/>
    </source>
</evidence>
<feature type="domain" description="Leucine-binding protein" evidence="6">
    <location>
        <begin position="32"/>
        <end position="368"/>
    </location>
</feature>
<protein>
    <submittedName>
        <fullName evidence="7">ABC transporter substrate-binding protein</fullName>
    </submittedName>
</protein>
<proteinExistence type="inferred from homology"/>
<accession>A0ABT1CWR5</accession>
<feature type="chain" id="PRO_5045287394" evidence="5">
    <location>
        <begin position="30"/>
        <end position="387"/>
    </location>
</feature>
<dbReference type="PROSITE" id="PS51318">
    <property type="entry name" value="TAT"/>
    <property type="match status" value="1"/>
</dbReference>
<dbReference type="SUPFAM" id="SSF53822">
    <property type="entry name" value="Periplasmic binding protein-like I"/>
    <property type="match status" value="1"/>
</dbReference>